<evidence type="ECO:0000313" key="1">
    <source>
        <dbReference type="EMBL" id="MBB5022684.1"/>
    </source>
</evidence>
<name>A0A7W7Y601_9BACT</name>
<dbReference type="Pfam" id="PF11104">
    <property type="entry name" value="PilM_2"/>
    <property type="match status" value="1"/>
</dbReference>
<dbReference type="SUPFAM" id="SSF53067">
    <property type="entry name" value="Actin-like ATPase domain"/>
    <property type="match status" value="1"/>
</dbReference>
<dbReference type="InterPro" id="IPR043129">
    <property type="entry name" value="ATPase_NBD"/>
</dbReference>
<sequence>MNIVSIDIGSYSIKCAAATIKGRDCTLTFLGEQELEPGAFRGGDFANQDAIFASLRELLSNVTLTGSHVVLSVPHCSLLHKTTVEYPGASLTEAMKMIHWDYIQYLPESDDSTGVTVAFSGRRHPSEKDTSCVDIVTIPEYLAASYINLFRDISVDIDEIDLSTFAIEHFYQMVAPSMGEGLIINVGHEYTEFGIIFDETPDCEGYLEIGVSDVIQNVAESMDIPFGDAVGVIKGDFLQDASGDMQEMVDEEFIKLAERICRNILKICRERYNNPRMEFEHCVLAGGASDNLAFNNRVIDRLQTQVVHTTSVPKVHMGPKVEGLAEKGLGKYALAIGLCLRQ</sequence>
<dbReference type="InterPro" id="IPR050696">
    <property type="entry name" value="FtsA/MreB"/>
</dbReference>
<evidence type="ECO:0000313" key="2">
    <source>
        <dbReference type="Proteomes" id="UP000528322"/>
    </source>
</evidence>
<proteinExistence type="predicted"/>
<gene>
    <name evidence="1" type="ORF">HNR37_002023</name>
</gene>
<dbReference type="InterPro" id="IPR005883">
    <property type="entry name" value="PilM"/>
</dbReference>
<accession>A0A7W7Y601</accession>
<organism evidence="1 2">
    <name type="scientific">Desulfurispira natronophila</name>
    <dbReference type="NCBI Taxonomy" id="682562"/>
    <lineage>
        <taxon>Bacteria</taxon>
        <taxon>Pseudomonadati</taxon>
        <taxon>Chrysiogenota</taxon>
        <taxon>Chrysiogenia</taxon>
        <taxon>Chrysiogenales</taxon>
        <taxon>Chrysiogenaceae</taxon>
        <taxon>Desulfurispira</taxon>
    </lineage>
</organism>
<dbReference type="PANTHER" id="PTHR32432">
    <property type="entry name" value="CELL DIVISION PROTEIN FTSA-RELATED"/>
    <property type="match status" value="1"/>
</dbReference>
<dbReference type="RefSeq" id="WP_183733647.1">
    <property type="nucleotide sequence ID" value="NZ_JACHID010000014.1"/>
</dbReference>
<reference evidence="1 2" key="1">
    <citation type="submission" date="2020-08" db="EMBL/GenBank/DDBJ databases">
        <title>Genomic Encyclopedia of Type Strains, Phase IV (KMG-IV): sequencing the most valuable type-strain genomes for metagenomic binning, comparative biology and taxonomic classification.</title>
        <authorList>
            <person name="Goeker M."/>
        </authorList>
    </citation>
    <scope>NUCLEOTIDE SEQUENCE [LARGE SCALE GENOMIC DNA]</scope>
    <source>
        <strain evidence="1 2">DSM 22071</strain>
    </source>
</reference>
<keyword evidence="2" id="KW-1185">Reference proteome</keyword>
<dbReference type="PANTHER" id="PTHR32432:SF3">
    <property type="entry name" value="ETHANOLAMINE UTILIZATION PROTEIN EUTJ"/>
    <property type="match status" value="1"/>
</dbReference>
<dbReference type="Gene3D" id="3.30.1490.300">
    <property type="match status" value="1"/>
</dbReference>
<dbReference type="EMBL" id="JACHID010000014">
    <property type="protein sequence ID" value="MBB5022684.1"/>
    <property type="molecule type" value="Genomic_DNA"/>
</dbReference>
<protein>
    <submittedName>
        <fullName evidence="1">Tfp pilus assembly PilM family ATPase</fullName>
    </submittedName>
</protein>
<comment type="caution">
    <text evidence="1">The sequence shown here is derived from an EMBL/GenBank/DDBJ whole genome shotgun (WGS) entry which is preliminary data.</text>
</comment>
<dbReference type="AlphaFoldDB" id="A0A7W7Y601"/>
<dbReference type="Gene3D" id="3.30.420.40">
    <property type="match status" value="2"/>
</dbReference>
<dbReference type="Proteomes" id="UP000528322">
    <property type="component" value="Unassembled WGS sequence"/>
</dbReference>